<keyword evidence="6" id="KW-0813">Transport</keyword>
<dbReference type="PANTHER" id="PTHR46795:SF3">
    <property type="entry name" value="ABC TRANSPORTER PERMEASE"/>
    <property type="match status" value="1"/>
</dbReference>
<dbReference type="Pfam" id="PF02687">
    <property type="entry name" value="FtsX"/>
    <property type="match status" value="1"/>
</dbReference>
<feature type="transmembrane region" description="Helical" evidence="6">
    <location>
        <begin position="230"/>
        <end position="252"/>
    </location>
</feature>
<keyword evidence="5 6" id="KW-0472">Membrane</keyword>
<dbReference type="Proteomes" id="UP000199516">
    <property type="component" value="Unassembled WGS sequence"/>
</dbReference>
<feature type="transmembrane region" description="Helical" evidence="6">
    <location>
        <begin position="584"/>
        <end position="602"/>
    </location>
</feature>
<feature type="transmembrane region" description="Helical" evidence="6">
    <location>
        <begin position="525"/>
        <end position="549"/>
    </location>
</feature>
<dbReference type="GO" id="GO:0055085">
    <property type="term" value="P:transmembrane transport"/>
    <property type="evidence" value="ECO:0007669"/>
    <property type="project" value="UniProtKB-UniRule"/>
</dbReference>
<evidence type="ECO:0000256" key="2">
    <source>
        <dbReference type="ARBA" id="ARBA00022475"/>
    </source>
</evidence>
<evidence type="ECO:0000313" key="8">
    <source>
        <dbReference type="EMBL" id="SFE83675.1"/>
    </source>
</evidence>
<feature type="domain" description="ABC3 transporter permease C-terminal" evidence="7">
    <location>
        <begin position="60"/>
        <end position="179"/>
    </location>
</feature>
<dbReference type="PANTHER" id="PTHR46795">
    <property type="entry name" value="ABC TRANSPORTER PERMEASE-RELATED-RELATED"/>
    <property type="match status" value="1"/>
</dbReference>
<keyword evidence="9" id="KW-1185">Reference proteome</keyword>
<dbReference type="InterPro" id="IPR027022">
    <property type="entry name" value="ABC_permease_BceB-typ"/>
</dbReference>
<organism evidence="8 9">
    <name type="scientific">Alteribacillus iranensis</name>
    <dbReference type="NCBI Taxonomy" id="930128"/>
    <lineage>
        <taxon>Bacteria</taxon>
        <taxon>Bacillati</taxon>
        <taxon>Bacillota</taxon>
        <taxon>Bacilli</taxon>
        <taxon>Bacillales</taxon>
        <taxon>Bacillaceae</taxon>
        <taxon>Alteribacillus</taxon>
    </lineage>
</organism>
<dbReference type="InterPro" id="IPR003838">
    <property type="entry name" value="ABC3_permease_C"/>
</dbReference>
<evidence type="ECO:0000259" key="7">
    <source>
        <dbReference type="Pfam" id="PF02687"/>
    </source>
</evidence>
<feature type="transmembrane region" description="Helical" evidence="6">
    <location>
        <begin position="153"/>
        <end position="175"/>
    </location>
</feature>
<proteinExistence type="inferred from homology"/>
<evidence type="ECO:0000256" key="1">
    <source>
        <dbReference type="ARBA" id="ARBA00004651"/>
    </source>
</evidence>
<comment type="subcellular location">
    <subcellularLocation>
        <location evidence="1 6">Cell membrane</location>
        <topology evidence="1 6">Multi-pass membrane protein</topology>
    </subcellularLocation>
</comment>
<dbReference type="RefSeq" id="WP_091661694.1">
    <property type="nucleotide sequence ID" value="NZ_FONT01000004.1"/>
</dbReference>
<keyword evidence="2 6" id="KW-1003">Cell membrane</keyword>
<evidence type="ECO:0000313" key="9">
    <source>
        <dbReference type="Proteomes" id="UP000199516"/>
    </source>
</evidence>
<dbReference type="OrthoDB" id="1705903at2"/>
<evidence type="ECO:0000256" key="4">
    <source>
        <dbReference type="ARBA" id="ARBA00022989"/>
    </source>
</evidence>
<keyword evidence="3 6" id="KW-0812">Transmembrane</keyword>
<dbReference type="AlphaFoldDB" id="A0A1I2DT03"/>
<protein>
    <submittedName>
        <fullName evidence="8">Bacitracin transport system permease protein</fullName>
    </submittedName>
</protein>
<dbReference type="PIRSF" id="PIRSF018968">
    <property type="entry name" value="ABC_permease_BceB"/>
    <property type="match status" value="1"/>
</dbReference>
<feature type="transmembrane region" description="Helical" evidence="6">
    <location>
        <begin position="55"/>
        <end position="75"/>
    </location>
</feature>
<evidence type="ECO:0000256" key="5">
    <source>
        <dbReference type="ARBA" id="ARBA00023136"/>
    </source>
</evidence>
<feature type="transmembrane region" description="Helical" evidence="6">
    <location>
        <begin position="196"/>
        <end position="218"/>
    </location>
</feature>
<dbReference type="GO" id="GO:0005886">
    <property type="term" value="C:plasma membrane"/>
    <property type="evidence" value="ECO:0007669"/>
    <property type="project" value="UniProtKB-SubCell"/>
</dbReference>
<reference evidence="8 9" key="1">
    <citation type="submission" date="2016-10" db="EMBL/GenBank/DDBJ databases">
        <authorList>
            <person name="de Groot N.N."/>
        </authorList>
    </citation>
    <scope>NUCLEOTIDE SEQUENCE [LARGE SCALE GENOMIC DNA]</scope>
    <source>
        <strain evidence="8 9">DSM 23995</strain>
    </source>
</reference>
<dbReference type="STRING" id="930128.SAMN05192532_104293"/>
<keyword evidence="4 6" id="KW-1133">Transmembrane helix</keyword>
<comment type="similarity">
    <text evidence="6">Belongs to the ABC-4 integral membrane protein family.</text>
</comment>
<evidence type="ECO:0000256" key="6">
    <source>
        <dbReference type="PIRNR" id="PIRNR018968"/>
    </source>
</evidence>
<evidence type="ECO:0000256" key="3">
    <source>
        <dbReference type="ARBA" id="ARBA00022692"/>
    </source>
</evidence>
<name>A0A1I2DT03_9BACI</name>
<accession>A0A1I2DT03</accession>
<feature type="transmembrane region" description="Helical" evidence="6">
    <location>
        <begin position="18"/>
        <end position="35"/>
    </location>
</feature>
<dbReference type="InterPro" id="IPR052536">
    <property type="entry name" value="ABC-4_Integral_Memb_Prot"/>
</dbReference>
<gene>
    <name evidence="8" type="ORF">SAMN05192532_104293</name>
</gene>
<sequence>MTINQLIMRNLKKNLQHYYLYVFALIFCSALYFAFVTLQFDPSMSEAKGSIKGEAAIRAASVVLLAIVTVFLLYANKMFIKRRSREIGLFQLIGMTKNKIIQILLVENLIIYFSSLLVGIFFGFAASKLLLMILMQVTGVEAVTSLQFSPPAFLQTVIAFTAIYLLILLANYIFIKKQSVLSLFRMLSTSEDSGKNISFIEMVAGILGILLIGAGYAVSSQLFNGDFTTMAELFVAMLFILVSVIVGTYLFYKGSVHWILHVYRKRKDGYLTVNEVLSLSSLMFRMKSNALLLTIITTISALAIGLLSLSYITYYSAEQSAKDNVPHHFALTNVQDAERFEERLRKENIPYYREVMEVIQFEADVERILEADMDGLNFNPNLMVLPVISDANISTVDLSPEETIFTGYNDMLQRFMTLSEKGSLTWEGATDSISQTYLGLEGDYVLSYYFTNGGLPTAIVDNKVFERMRADINEDIQKVSGVYVGIQVGEENVDQANAMFQDMNFNSKTPHHSQQEISENQKQNMGLAMFIVGFLGLTFLITSGCVLYFKQLDESEEEKSNYVILRKLGYTHGDLLTGVKYKQLFSFGIPLFIGLLHSYFAVQSGWFLFGTELWTPMVIVMIVYTLLYSVFGILSLRHYKKIIKSAL</sequence>
<feature type="transmembrane region" description="Helical" evidence="6">
    <location>
        <begin position="109"/>
        <end position="133"/>
    </location>
</feature>
<feature type="transmembrane region" description="Helical" evidence="6">
    <location>
        <begin position="614"/>
        <end position="636"/>
    </location>
</feature>
<dbReference type="EMBL" id="FONT01000004">
    <property type="protein sequence ID" value="SFE83675.1"/>
    <property type="molecule type" value="Genomic_DNA"/>
</dbReference>
<feature type="transmembrane region" description="Helical" evidence="6">
    <location>
        <begin position="290"/>
        <end position="314"/>
    </location>
</feature>